<comment type="catalytic activity">
    <reaction evidence="6">
        <text>ATP + H2O = ADP + phosphate + H(+)</text>
        <dbReference type="Rhea" id="RHEA:13065"/>
        <dbReference type="ChEBI" id="CHEBI:15377"/>
        <dbReference type="ChEBI" id="CHEBI:15378"/>
        <dbReference type="ChEBI" id="CHEBI:30616"/>
        <dbReference type="ChEBI" id="CHEBI:43474"/>
        <dbReference type="ChEBI" id="CHEBI:456216"/>
        <dbReference type="EC" id="3.6.4.13"/>
    </reaction>
</comment>
<dbReference type="PROSITE" id="PS51195">
    <property type="entry name" value="Q_MOTIF"/>
    <property type="match status" value="1"/>
</dbReference>
<evidence type="ECO:0000256" key="7">
    <source>
        <dbReference type="PROSITE-ProRule" id="PRU00552"/>
    </source>
</evidence>
<keyword evidence="3 8" id="KW-0378">Hydrolase</keyword>
<dbReference type="AlphaFoldDB" id="A0A914DUQ3"/>
<feature type="domain" description="Helicase ATP-binding" evidence="10">
    <location>
        <begin position="199"/>
        <end position="372"/>
    </location>
</feature>
<evidence type="ECO:0000259" key="11">
    <source>
        <dbReference type="PROSITE" id="PS51194"/>
    </source>
</evidence>
<evidence type="ECO:0000256" key="5">
    <source>
        <dbReference type="ARBA" id="ARBA00022840"/>
    </source>
</evidence>
<organism evidence="13 14">
    <name type="scientific">Acrobeloides nanus</name>
    <dbReference type="NCBI Taxonomy" id="290746"/>
    <lineage>
        <taxon>Eukaryota</taxon>
        <taxon>Metazoa</taxon>
        <taxon>Ecdysozoa</taxon>
        <taxon>Nematoda</taxon>
        <taxon>Chromadorea</taxon>
        <taxon>Rhabditida</taxon>
        <taxon>Tylenchina</taxon>
        <taxon>Cephalobomorpha</taxon>
        <taxon>Cephaloboidea</taxon>
        <taxon>Cephalobidae</taxon>
        <taxon>Acrobeloides</taxon>
    </lineage>
</organism>
<dbReference type="GO" id="GO:0005524">
    <property type="term" value="F:ATP binding"/>
    <property type="evidence" value="ECO:0007669"/>
    <property type="project" value="UniProtKB-KW"/>
</dbReference>
<dbReference type="InterPro" id="IPR014014">
    <property type="entry name" value="RNA_helicase_DEAD_Q_motif"/>
</dbReference>
<dbReference type="FunFam" id="3.40.50.300:FF:000008">
    <property type="entry name" value="ATP-dependent RNA helicase RhlB"/>
    <property type="match status" value="1"/>
</dbReference>
<evidence type="ECO:0000259" key="10">
    <source>
        <dbReference type="PROSITE" id="PS51192"/>
    </source>
</evidence>
<dbReference type="InterPro" id="IPR014001">
    <property type="entry name" value="Helicase_ATP-bd"/>
</dbReference>
<feature type="compositionally biased region" description="Gly residues" evidence="9">
    <location>
        <begin position="46"/>
        <end position="77"/>
    </location>
</feature>
<keyword evidence="2 8" id="KW-0547">Nucleotide-binding</keyword>
<dbReference type="PANTHER" id="PTHR47958">
    <property type="entry name" value="ATP-DEPENDENT RNA HELICASE DBP3"/>
    <property type="match status" value="1"/>
</dbReference>
<dbReference type="InterPro" id="IPR001650">
    <property type="entry name" value="Helicase_C-like"/>
</dbReference>
<evidence type="ECO:0000256" key="2">
    <source>
        <dbReference type="ARBA" id="ARBA00022741"/>
    </source>
</evidence>
<feature type="short sequence motif" description="Q motif" evidence="7">
    <location>
        <begin position="169"/>
        <end position="196"/>
    </location>
</feature>
<evidence type="ECO:0000313" key="13">
    <source>
        <dbReference type="Proteomes" id="UP000887540"/>
    </source>
</evidence>
<dbReference type="FunFam" id="3.40.50.300:FF:000079">
    <property type="entry name" value="probable ATP-dependent RNA helicase DDX17"/>
    <property type="match status" value="1"/>
</dbReference>
<dbReference type="Gene3D" id="3.40.50.300">
    <property type="entry name" value="P-loop containing nucleotide triphosphate hydrolases"/>
    <property type="match status" value="2"/>
</dbReference>
<feature type="domain" description="Helicase C-terminal" evidence="11">
    <location>
        <begin position="384"/>
        <end position="548"/>
    </location>
</feature>
<dbReference type="InterPro" id="IPR027417">
    <property type="entry name" value="P-loop_NTPase"/>
</dbReference>
<reference evidence="14" key="1">
    <citation type="submission" date="2022-11" db="UniProtKB">
        <authorList>
            <consortium name="WormBaseParasite"/>
        </authorList>
    </citation>
    <scope>IDENTIFICATION</scope>
</reference>
<dbReference type="EC" id="3.6.4.13" evidence="1"/>
<dbReference type="GO" id="GO:0016787">
    <property type="term" value="F:hydrolase activity"/>
    <property type="evidence" value="ECO:0007669"/>
    <property type="project" value="UniProtKB-KW"/>
</dbReference>
<protein>
    <recommendedName>
        <fullName evidence="1">RNA helicase</fullName>
        <ecNumber evidence="1">3.6.4.13</ecNumber>
    </recommendedName>
</protein>
<dbReference type="SMART" id="SM00487">
    <property type="entry name" value="DEXDc"/>
    <property type="match status" value="1"/>
</dbReference>
<dbReference type="GO" id="GO:0003724">
    <property type="term" value="F:RNA helicase activity"/>
    <property type="evidence" value="ECO:0007669"/>
    <property type="project" value="UniProtKB-EC"/>
</dbReference>
<dbReference type="GO" id="GO:0003676">
    <property type="term" value="F:nucleic acid binding"/>
    <property type="evidence" value="ECO:0007669"/>
    <property type="project" value="InterPro"/>
</dbReference>
<evidence type="ECO:0000259" key="12">
    <source>
        <dbReference type="PROSITE" id="PS51195"/>
    </source>
</evidence>
<dbReference type="InterPro" id="IPR011545">
    <property type="entry name" value="DEAD/DEAH_box_helicase_dom"/>
</dbReference>
<dbReference type="PROSITE" id="PS51194">
    <property type="entry name" value="HELICASE_CTER"/>
    <property type="match status" value="1"/>
</dbReference>
<evidence type="ECO:0000313" key="14">
    <source>
        <dbReference type="WBParaSite" id="ACRNAN_scaffold377.g12783.t1"/>
    </source>
</evidence>
<dbReference type="Pfam" id="PF00271">
    <property type="entry name" value="Helicase_C"/>
    <property type="match status" value="1"/>
</dbReference>
<dbReference type="GO" id="GO:0043186">
    <property type="term" value="C:P granule"/>
    <property type="evidence" value="ECO:0007669"/>
    <property type="project" value="UniProtKB-ARBA"/>
</dbReference>
<dbReference type="Pfam" id="PF00270">
    <property type="entry name" value="DEAD"/>
    <property type="match status" value="1"/>
</dbReference>
<proteinExistence type="inferred from homology"/>
<dbReference type="PROSITE" id="PS00039">
    <property type="entry name" value="DEAD_ATP_HELICASE"/>
    <property type="match status" value="1"/>
</dbReference>
<dbReference type="SUPFAM" id="SSF52540">
    <property type="entry name" value="P-loop containing nucleoside triphosphate hydrolases"/>
    <property type="match status" value="1"/>
</dbReference>
<accession>A0A914DUQ3</accession>
<name>A0A914DUQ3_9BILA</name>
<dbReference type="Proteomes" id="UP000887540">
    <property type="component" value="Unplaced"/>
</dbReference>
<feature type="region of interest" description="Disordered" evidence="9">
    <location>
        <begin position="39"/>
        <end position="111"/>
    </location>
</feature>
<dbReference type="CDD" id="cd18787">
    <property type="entry name" value="SF2_C_DEAD"/>
    <property type="match status" value="1"/>
</dbReference>
<evidence type="ECO:0000256" key="1">
    <source>
        <dbReference type="ARBA" id="ARBA00012552"/>
    </source>
</evidence>
<evidence type="ECO:0000256" key="8">
    <source>
        <dbReference type="RuleBase" id="RU000492"/>
    </source>
</evidence>
<dbReference type="SMART" id="SM00490">
    <property type="entry name" value="HELICc"/>
    <property type="match status" value="1"/>
</dbReference>
<sequence>MLRSHLAICRLASISNSTCSVFASSTNKAICCVRSRYDDHGDSQGRSGGSYRGGRSNGYGGGRGSGYGGRGRGGGFGSRSDDFGGRGGGFGGRSDDFGGRGGGFSSRGGRYDAQTIDSSNIDFSKFPPLEKNFYQEVPAVSNRSLKEIEQWLKELNVTLDGRDIPRPVFSFEETGFPEKIIKFLTTNYSEPTPIQSISWPAALSGRDLISIAQTGSGKTLGFMLPGIVHSINQTTGGDSPNVLVMLPTRELAVQVYDVSREICSKLGLKMALCYGGQDKGIQLRQLRAGPQVIIGTPGRLTDHINNSGLNVNMTSYVVLDEADRMLDMGFEPQIKQILNNIRPDRQTLMFSATWPEEVRNLAKRFQRHPVFLNVGSLELSANPNIKQIIEVIGNEKKADRIVGLIKDIRKDPSSKMLIFTQTKRNADHLMYTLRAVGMTSALCIHGDKSQSERDFAMNEFRKAACRMLVATDVAARGIDVVDVTHVINYDMPSNIEDYVHRIGRTARANRKGTAISFFTYSDANLAKDLVKQMKESKQDIPFELESMAGERGRMKAYGGRGYGREY</sequence>
<dbReference type="InterPro" id="IPR000629">
    <property type="entry name" value="RNA-helicase_DEAD-box_CS"/>
</dbReference>
<evidence type="ECO:0000256" key="3">
    <source>
        <dbReference type="ARBA" id="ARBA00022801"/>
    </source>
</evidence>
<feature type="domain" description="DEAD-box RNA helicase Q" evidence="12">
    <location>
        <begin position="169"/>
        <end position="196"/>
    </location>
</feature>
<evidence type="ECO:0000256" key="4">
    <source>
        <dbReference type="ARBA" id="ARBA00022806"/>
    </source>
</evidence>
<dbReference type="WBParaSite" id="ACRNAN_scaffold377.g12783.t1">
    <property type="protein sequence ID" value="ACRNAN_scaffold377.g12783.t1"/>
    <property type="gene ID" value="ACRNAN_scaffold377.g12783"/>
</dbReference>
<keyword evidence="4 8" id="KW-0347">Helicase</keyword>
<keyword evidence="13" id="KW-1185">Reference proteome</keyword>
<evidence type="ECO:0000256" key="6">
    <source>
        <dbReference type="ARBA" id="ARBA00047984"/>
    </source>
</evidence>
<comment type="similarity">
    <text evidence="8">Belongs to the DEAD box helicase family.</text>
</comment>
<evidence type="ECO:0000256" key="9">
    <source>
        <dbReference type="SAM" id="MobiDB-lite"/>
    </source>
</evidence>
<keyword evidence="5 8" id="KW-0067">ATP-binding</keyword>
<dbReference type="PROSITE" id="PS51192">
    <property type="entry name" value="HELICASE_ATP_BIND_1"/>
    <property type="match status" value="1"/>
</dbReference>